<evidence type="ECO:0000256" key="2">
    <source>
        <dbReference type="ARBA" id="ARBA00023235"/>
    </source>
</evidence>
<dbReference type="GO" id="GO:0005737">
    <property type="term" value="C:cytoplasm"/>
    <property type="evidence" value="ECO:0007669"/>
    <property type="project" value="TreeGrafter"/>
</dbReference>
<evidence type="ECO:0000256" key="1">
    <source>
        <dbReference type="ARBA" id="ARBA00023152"/>
    </source>
</evidence>
<dbReference type="CDD" id="cd07067">
    <property type="entry name" value="HP_PGM_like"/>
    <property type="match status" value="1"/>
</dbReference>
<organism evidence="4 5">
    <name type="scientific">Shackletoniella antarctica</name>
    <dbReference type="NCBI Taxonomy" id="268115"/>
    <lineage>
        <taxon>Bacteria</taxon>
        <taxon>Bacillati</taxon>
        <taxon>Cyanobacteriota</taxon>
        <taxon>Cyanophyceae</taxon>
        <taxon>Oculatellales</taxon>
        <taxon>Oculatellaceae</taxon>
        <taxon>Shackletoniella</taxon>
    </lineage>
</organism>
<feature type="binding site" evidence="3">
    <location>
        <begin position="10"/>
        <end position="17"/>
    </location>
    <ligand>
        <name>substrate</name>
    </ligand>
</feature>
<dbReference type="InterPro" id="IPR001345">
    <property type="entry name" value="PG/BPGM_mutase_AS"/>
</dbReference>
<dbReference type="Gene3D" id="3.40.50.1240">
    <property type="entry name" value="Phosphoglycerate mutase-like"/>
    <property type="match status" value="1"/>
</dbReference>
<dbReference type="InterPro" id="IPR029033">
    <property type="entry name" value="His_PPase_superfam"/>
</dbReference>
<dbReference type="PANTHER" id="PTHR48100">
    <property type="entry name" value="BROAD-SPECIFICITY PHOSPHATASE YOR283W-RELATED"/>
    <property type="match status" value="1"/>
</dbReference>
<dbReference type="Proteomes" id="UP000249081">
    <property type="component" value="Unassembled WGS sequence"/>
</dbReference>
<gene>
    <name evidence="4" type="ORF">DCF17_14790</name>
</gene>
<dbReference type="InterPro" id="IPR050275">
    <property type="entry name" value="PGM_Phosphatase"/>
</dbReference>
<accession>A0A2W4W8T3</accession>
<dbReference type="Pfam" id="PF00300">
    <property type="entry name" value="His_Phos_1"/>
    <property type="match status" value="2"/>
</dbReference>
<dbReference type="PROSITE" id="PS00175">
    <property type="entry name" value="PG_MUTASE"/>
    <property type="match status" value="1"/>
</dbReference>
<evidence type="ECO:0000313" key="5">
    <source>
        <dbReference type="Proteomes" id="UP000249081"/>
    </source>
</evidence>
<dbReference type="InterPro" id="IPR013078">
    <property type="entry name" value="His_Pase_superF_clade-1"/>
</dbReference>
<keyword evidence="1" id="KW-0324">Glycolysis</keyword>
<reference evidence="5" key="1">
    <citation type="submission" date="2018-04" db="EMBL/GenBank/DDBJ databases">
        <authorList>
            <person name="Cornet L."/>
        </authorList>
    </citation>
    <scope>NUCLEOTIDE SEQUENCE [LARGE SCALE GENOMIC DNA]</scope>
</reference>
<dbReference type="EMBL" id="QBMN01000105">
    <property type="protein sequence ID" value="PZO38379.1"/>
    <property type="molecule type" value="Genomic_DNA"/>
</dbReference>
<dbReference type="AlphaFoldDB" id="A0A2W4W8T3"/>
<evidence type="ECO:0000256" key="3">
    <source>
        <dbReference type="PIRSR" id="PIRSR613078-2"/>
    </source>
</evidence>
<evidence type="ECO:0000313" key="4">
    <source>
        <dbReference type="EMBL" id="PZO38379.1"/>
    </source>
</evidence>
<feature type="binding site" evidence="3">
    <location>
        <position position="62"/>
    </location>
    <ligand>
        <name>substrate</name>
    </ligand>
</feature>
<protein>
    <submittedName>
        <fullName evidence="4">Histidine phosphatase family protein</fullName>
    </submittedName>
</protein>
<reference evidence="4 5" key="2">
    <citation type="submission" date="2018-06" db="EMBL/GenBank/DDBJ databases">
        <title>Metagenomic assembly of (sub)arctic Cyanobacteria and their associated microbiome from non-axenic cultures.</title>
        <authorList>
            <person name="Baurain D."/>
        </authorList>
    </citation>
    <scope>NUCLEOTIDE SEQUENCE [LARGE SCALE GENOMIC DNA]</scope>
    <source>
        <strain evidence="4">ULC041bin1</strain>
    </source>
</reference>
<dbReference type="SUPFAM" id="SSF53254">
    <property type="entry name" value="Phosphoglycerate mutase-like"/>
    <property type="match status" value="1"/>
</dbReference>
<keyword evidence="2" id="KW-0413">Isomerase</keyword>
<dbReference type="SMART" id="SM00855">
    <property type="entry name" value="PGAM"/>
    <property type="match status" value="1"/>
</dbReference>
<comment type="caution">
    <text evidence="4">The sequence shown here is derived from an EMBL/GenBank/DDBJ whole genome shotgun (WGS) entry which is preliminary data.</text>
</comment>
<proteinExistence type="predicted"/>
<dbReference type="PANTHER" id="PTHR48100:SF1">
    <property type="entry name" value="HISTIDINE PHOSPHATASE FAMILY PROTEIN-RELATED"/>
    <property type="match status" value="1"/>
</dbReference>
<sequence>MTVLKLLLVRHGQSVGNTEGRMEGTSSTGLTPLGEQQSLRLGQHLADIDWCPTHLYCSPLARATATLAWLISGFKEARPGDPESPARLPNLFSAGELARQVTLIPGQAISIDLRDDLKEYDSGIFTGLTWAEASQRHPDLCHQLETSLDWLPIPQAETLEAGQARAQRVVDRLIDPHRSGDRILVISHQWILQQIIARLLGCDRAWGLPMANTACFEFWIDRDRWHDTGPNRLNTELWRIKQFNATPHLQGQR</sequence>
<dbReference type="GO" id="GO:0016791">
    <property type="term" value="F:phosphatase activity"/>
    <property type="evidence" value="ECO:0007669"/>
    <property type="project" value="TreeGrafter"/>
</dbReference>
<name>A0A2W4W8T3_9CYAN</name>